<accession>A0ABS9HRK8</accession>
<dbReference type="PANTHER" id="PTHR43194">
    <property type="entry name" value="HYDROLASE ALPHA/BETA FOLD FAMILY"/>
    <property type="match status" value="1"/>
</dbReference>
<dbReference type="PANTHER" id="PTHR43194:SF2">
    <property type="entry name" value="PEROXISOMAL MEMBRANE PROTEIN LPX1"/>
    <property type="match status" value="1"/>
</dbReference>
<gene>
    <name evidence="2" type="ORF">L3V18_03060</name>
</gene>
<sequence>MDTMTLDYTEHHCRAADGLTLYCRDYPGPRTSPPMAVVCLPGLTRNCRDFEALARRLAVRWRVITPDLRGRGRSDRDPDWSHYQPQVYATDVLGLIDALHPGPVALVGTSLGGLVGMLIAAARPGRLAGLVLNDIGPEVAPEGVARIRSYVGQNAAVRDWDEAVAQTRLSYGVAYPDFDDAQWQAFTRLGYREDAQGIPQPDYDPEIRRAAQGDSAALSLWPLFPALAATPMLVVRGEHSDILAPATLERMQADHPRLQSVTIAQRGHAPTLDEPGSVEAIESFLAGL</sequence>
<dbReference type="SUPFAM" id="SSF53474">
    <property type="entry name" value="alpha/beta-Hydrolases"/>
    <property type="match status" value="1"/>
</dbReference>
<dbReference type="Pfam" id="PF00561">
    <property type="entry name" value="Abhydrolase_1"/>
    <property type="match status" value="1"/>
</dbReference>
<evidence type="ECO:0000313" key="3">
    <source>
        <dbReference type="Proteomes" id="UP001430796"/>
    </source>
</evidence>
<dbReference type="InterPro" id="IPR029058">
    <property type="entry name" value="AB_hydrolase_fold"/>
</dbReference>
<dbReference type="Gene3D" id="3.40.50.1820">
    <property type="entry name" value="alpha/beta hydrolase"/>
    <property type="match status" value="1"/>
</dbReference>
<dbReference type="InterPro" id="IPR000073">
    <property type="entry name" value="AB_hydrolase_1"/>
</dbReference>
<proteinExistence type="predicted"/>
<dbReference type="Proteomes" id="UP001430796">
    <property type="component" value="Unassembled WGS sequence"/>
</dbReference>
<evidence type="ECO:0000313" key="2">
    <source>
        <dbReference type="EMBL" id="MCF7220772.1"/>
    </source>
</evidence>
<evidence type="ECO:0000259" key="1">
    <source>
        <dbReference type="Pfam" id="PF00561"/>
    </source>
</evidence>
<dbReference type="PRINTS" id="PR00111">
    <property type="entry name" value="ABHYDROLASE"/>
</dbReference>
<feature type="domain" description="AB hydrolase-1" evidence="1">
    <location>
        <begin position="36"/>
        <end position="275"/>
    </location>
</feature>
<reference evidence="2 3" key="1">
    <citation type="submission" date="2022-01" db="EMBL/GenBank/DDBJ databases">
        <title>Lysobacter chinensis sp. nov., a bacterium isolated from cow dung compost.</title>
        <authorList>
            <person name="Liu Y."/>
        </authorList>
    </citation>
    <scope>NUCLEOTIDE SEQUENCE [LARGE SCALE GENOMIC DNA]</scope>
    <source>
        <strain evidence="2 3">TLK-CK17</strain>
    </source>
</reference>
<reference evidence="2 3" key="3">
    <citation type="submission" date="2022-01" db="EMBL/GenBank/DDBJ databases">
        <authorList>
            <person name="Zhou L.Y."/>
        </authorList>
    </citation>
    <scope>NUCLEOTIDE SEQUENCE [LARGE SCALE GENOMIC DNA]</scope>
    <source>
        <strain evidence="2 3">TLK-CK17</strain>
    </source>
</reference>
<dbReference type="EMBL" id="JAKJPO010000001">
    <property type="protein sequence ID" value="MCF7220772.1"/>
    <property type="molecule type" value="Genomic_DNA"/>
</dbReference>
<dbReference type="RefSeq" id="WP_237053123.1">
    <property type="nucleotide sequence ID" value="NZ_JAKJPO010000001.1"/>
</dbReference>
<dbReference type="InterPro" id="IPR050228">
    <property type="entry name" value="Carboxylesterase_BioH"/>
</dbReference>
<comment type="caution">
    <text evidence="2">The sequence shown here is derived from an EMBL/GenBank/DDBJ whole genome shotgun (WGS) entry which is preliminary data.</text>
</comment>
<dbReference type="GO" id="GO:0016787">
    <property type="term" value="F:hydrolase activity"/>
    <property type="evidence" value="ECO:0007669"/>
    <property type="project" value="UniProtKB-KW"/>
</dbReference>
<keyword evidence="2" id="KW-0378">Hydrolase</keyword>
<reference evidence="3" key="2">
    <citation type="submission" date="2022-01" db="EMBL/GenBank/DDBJ databases">
        <title>Lysobacter chinensis sp. nov., a bacterium isolated from cow dung compost.</title>
        <authorList>
            <person name="Zhou L.Y."/>
        </authorList>
    </citation>
    <scope>NUCLEOTIDE SEQUENCE [LARGE SCALE GENOMIC DNA]</scope>
    <source>
        <strain evidence="3">TLK-CK17</strain>
    </source>
</reference>
<keyword evidence="3" id="KW-1185">Reference proteome</keyword>
<organism evidence="2 3">
    <name type="scientific">Marilutibacter chinensis</name>
    <dbReference type="NCBI Taxonomy" id="2912247"/>
    <lineage>
        <taxon>Bacteria</taxon>
        <taxon>Pseudomonadati</taxon>
        <taxon>Pseudomonadota</taxon>
        <taxon>Gammaproteobacteria</taxon>
        <taxon>Lysobacterales</taxon>
        <taxon>Lysobacteraceae</taxon>
        <taxon>Marilutibacter</taxon>
    </lineage>
</organism>
<protein>
    <submittedName>
        <fullName evidence="2">Alpha/beta hydrolase</fullName>
    </submittedName>
</protein>
<name>A0ABS9HRK8_9GAMM</name>